<protein>
    <submittedName>
        <fullName evidence="2">Uncharacterized protein</fullName>
    </submittedName>
</protein>
<evidence type="ECO:0000313" key="2">
    <source>
        <dbReference type="EMBL" id="SAL95781.1"/>
    </source>
</evidence>
<evidence type="ECO:0000313" key="3">
    <source>
        <dbReference type="Proteomes" id="UP000078561"/>
    </source>
</evidence>
<accession>A0A168L024</accession>
<feature type="transmembrane region" description="Helical" evidence="1">
    <location>
        <begin position="115"/>
        <end position="135"/>
    </location>
</feature>
<name>A0A168L024_ABSGL</name>
<feature type="transmembrane region" description="Helical" evidence="1">
    <location>
        <begin position="147"/>
        <end position="173"/>
    </location>
</feature>
<dbReference type="EMBL" id="LT550481">
    <property type="protein sequence ID" value="SAL95781.1"/>
    <property type="molecule type" value="Genomic_DNA"/>
</dbReference>
<evidence type="ECO:0000256" key="1">
    <source>
        <dbReference type="SAM" id="Phobius"/>
    </source>
</evidence>
<dbReference type="OMA" id="ICCWISF"/>
<reference evidence="2" key="1">
    <citation type="submission" date="2016-04" db="EMBL/GenBank/DDBJ databases">
        <authorList>
            <person name="Evans L.H."/>
            <person name="Alamgir A."/>
            <person name="Owens N."/>
            <person name="Weber N.D."/>
            <person name="Virtaneva K."/>
            <person name="Barbian K."/>
            <person name="Babar A."/>
            <person name="Rosenke K."/>
        </authorList>
    </citation>
    <scope>NUCLEOTIDE SEQUENCE [LARGE SCALE GENOMIC DNA]</scope>
    <source>
        <strain evidence="2">CBS 101.48</strain>
    </source>
</reference>
<dbReference type="Pfam" id="PF11196">
    <property type="entry name" value="DUF2834"/>
    <property type="match status" value="1"/>
</dbReference>
<dbReference type="OrthoDB" id="2126185at2759"/>
<keyword evidence="1" id="KW-0472">Membrane</keyword>
<feature type="transmembrane region" description="Helical" evidence="1">
    <location>
        <begin position="214"/>
        <end position="234"/>
    </location>
</feature>
<organism evidence="2">
    <name type="scientific">Absidia glauca</name>
    <name type="common">Pin mould</name>
    <dbReference type="NCBI Taxonomy" id="4829"/>
    <lineage>
        <taxon>Eukaryota</taxon>
        <taxon>Fungi</taxon>
        <taxon>Fungi incertae sedis</taxon>
        <taxon>Mucoromycota</taxon>
        <taxon>Mucoromycotina</taxon>
        <taxon>Mucoromycetes</taxon>
        <taxon>Mucorales</taxon>
        <taxon>Cunninghamellaceae</taxon>
        <taxon>Absidia</taxon>
    </lineage>
</organism>
<gene>
    <name evidence="2" type="primary">ABSGL_01122.1 scaffold 1223</name>
</gene>
<feature type="transmembrane region" description="Helical" evidence="1">
    <location>
        <begin position="49"/>
        <end position="71"/>
    </location>
</feature>
<sequence>MTSIPEYPLDLSILGSYFLLIGVLAWLISPQLLQSFRSTSTSSSFEGRLLFLGLAGASFIATWSYMFAFFAHSYVTWKTYYGVEQAFSLNVMSQWLHGVTLFDDAWRTVCTGDWAWLWSIQLCTFTVAVWTPLIAIEGYRRRIPNVWAYMIFGQVVAISTSSALFFAVCLLYQQRKSSSSSTPSWILIGSLYLASIGGLATVHRTPHLTDSDAFLPNLLIMHGLLVLPLIYLALTGTPVSASATTTEQVKSPEHTKSYAIITLYTIGSLSNIYLISQQWMQTITAVVTPQEILTQLLSTFLQHPAQSSISSDVVCVYAISMAWMLVNGSPSILTFSLVLLTLVLSPSVTLPVYLALDEYRNLSTLRRLSNKTD</sequence>
<dbReference type="InParanoid" id="A0A168L024"/>
<proteinExistence type="predicted"/>
<keyword evidence="1" id="KW-1133">Transmembrane helix</keyword>
<feature type="transmembrane region" description="Helical" evidence="1">
    <location>
        <begin position="257"/>
        <end position="275"/>
    </location>
</feature>
<dbReference type="Proteomes" id="UP000078561">
    <property type="component" value="Unassembled WGS sequence"/>
</dbReference>
<feature type="transmembrane region" description="Helical" evidence="1">
    <location>
        <begin position="332"/>
        <end position="356"/>
    </location>
</feature>
<feature type="transmembrane region" description="Helical" evidence="1">
    <location>
        <begin position="185"/>
        <end position="202"/>
    </location>
</feature>
<keyword evidence="1" id="KW-0812">Transmembrane</keyword>
<keyword evidence="3" id="KW-1185">Reference proteome</keyword>
<dbReference type="AlphaFoldDB" id="A0A168L024"/>
<dbReference type="InterPro" id="IPR021362">
    <property type="entry name" value="DUF2834"/>
</dbReference>
<feature type="transmembrane region" description="Helical" evidence="1">
    <location>
        <begin position="12"/>
        <end position="28"/>
    </location>
</feature>